<evidence type="ECO:0000313" key="2">
    <source>
        <dbReference type="EMBL" id="KAG9334037.1"/>
    </source>
</evidence>
<sequence length="115" mass="13050">MDEYKEYKRIKAKLRLLEVLISKQDSSKPNAAQDRSSARSLTHEDPSDHLSQTLRLFHTNSDSTSKNAGLSTLRLTQTRLWSERKRALSSLPCENPQSGLRLPCTDPRLSQRAGQ</sequence>
<dbReference type="OrthoDB" id="185175at2759"/>
<reference evidence="2" key="1">
    <citation type="thesis" date="2021" institute="BYU ScholarsArchive" country="Provo, UT, USA">
        <title>Applications of and Algorithms for Genome Assembly and Genomic Analyses with an Emphasis on Marine Teleosts.</title>
        <authorList>
            <person name="Pickett B.D."/>
        </authorList>
    </citation>
    <scope>NUCLEOTIDE SEQUENCE</scope>
    <source>
        <strain evidence="2">HI-2016</strain>
    </source>
</reference>
<evidence type="ECO:0000313" key="3">
    <source>
        <dbReference type="Proteomes" id="UP000824540"/>
    </source>
</evidence>
<name>A0A8T2NC32_9TELE</name>
<dbReference type="Proteomes" id="UP000824540">
    <property type="component" value="Unassembled WGS sequence"/>
</dbReference>
<proteinExistence type="predicted"/>
<dbReference type="EMBL" id="JAFBMS010000165">
    <property type="protein sequence ID" value="KAG9334037.1"/>
    <property type="molecule type" value="Genomic_DNA"/>
</dbReference>
<feature type="compositionally biased region" description="Polar residues" evidence="1">
    <location>
        <begin position="49"/>
        <end position="70"/>
    </location>
</feature>
<dbReference type="AlphaFoldDB" id="A0A8T2NC32"/>
<keyword evidence="3" id="KW-1185">Reference proteome</keyword>
<feature type="region of interest" description="Disordered" evidence="1">
    <location>
        <begin position="22"/>
        <end position="70"/>
    </location>
</feature>
<accession>A0A8T2NC32</accession>
<comment type="caution">
    <text evidence="2">The sequence shown here is derived from an EMBL/GenBank/DDBJ whole genome shotgun (WGS) entry which is preliminary data.</text>
</comment>
<organism evidence="2 3">
    <name type="scientific">Albula glossodonta</name>
    <name type="common">roundjaw bonefish</name>
    <dbReference type="NCBI Taxonomy" id="121402"/>
    <lineage>
        <taxon>Eukaryota</taxon>
        <taxon>Metazoa</taxon>
        <taxon>Chordata</taxon>
        <taxon>Craniata</taxon>
        <taxon>Vertebrata</taxon>
        <taxon>Euteleostomi</taxon>
        <taxon>Actinopterygii</taxon>
        <taxon>Neopterygii</taxon>
        <taxon>Teleostei</taxon>
        <taxon>Albuliformes</taxon>
        <taxon>Albulidae</taxon>
        <taxon>Albula</taxon>
    </lineage>
</organism>
<feature type="compositionally biased region" description="Polar residues" evidence="1">
    <location>
        <begin position="23"/>
        <end position="40"/>
    </location>
</feature>
<evidence type="ECO:0000256" key="1">
    <source>
        <dbReference type="SAM" id="MobiDB-lite"/>
    </source>
</evidence>
<protein>
    <submittedName>
        <fullName evidence="2">Uncharacterized protein</fullName>
    </submittedName>
</protein>
<feature type="region of interest" description="Disordered" evidence="1">
    <location>
        <begin position="91"/>
        <end position="115"/>
    </location>
</feature>
<gene>
    <name evidence="2" type="ORF">JZ751_009200</name>
</gene>